<protein>
    <submittedName>
        <fullName evidence="6">Protein SCO1/2</fullName>
    </submittedName>
</protein>
<evidence type="ECO:0000256" key="3">
    <source>
        <dbReference type="PIRSR" id="PIRSR603782-1"/>
    </source>
</evidence>
<dbReference type="Gene3D" id="3.40.30.10">
    <property type="entry name" value="Glutaredoxin"/>
    <property type="match status" value="1"/>
</dbReference>
<feature type="binding site" evidence="3">
    <location>
        <position position="86"/>
    </location>
    <ligand>
        <name>Cu cation</name>
        <dbReference type="ChEBI" id="CHEBI:23378"/>
    </ligand>
</feature>
<dbReference type="InterPro" id="IPR003782">
    <property type="entry name" value="SCO1/SenC"/>
</dbReference>
<evidence type="ECO:0000256" key="1">
    <source>
        <dbReference type="ARBA" id="ARBA00010996"/>
    </source>
</evidence>
<dbReference type="PANTHER" id="PTHR12151">
    <property type="entry name" value="ELECTRON TRANSPORT PROTIN SCO1/SENC FAMILY MEMBER"/>
    <property type="match status" value="1"/>
</dbReference>
<feature type="binding site" evidence="3">
    <location>
        <position position="90"/>
    </location>
    <ligand>
        <name>Cu cation</name>
        <dbReference type="ChEBI" id="CHEBI:23378"/>
    </ligand>
</feature>
<evidence type="ECO:0000256" key="2">
    <source>
        <dbReference type="ARBA" id="ARBA00023008"/>
    </source>
</evidence>
<keyword evidence="7" id="KW-1185">Reference proteome</keyword>
<dbReference type="AlphaFoldDB" id="A0A521AGV6"/>
<keyword evidence="5" id="KW-0812">Transmembrane</keyword>
<keyword evidence="5" id="KW-0472">Membrane</keyword>
<evidence type="ECO:0000313" key="7">
    <source>
        <dbReference type="Proteomes" id="UP000319014"/>
    </source>
</evidence>
<dbReference type="EMBL" id="FXTK01000001">
    <property type="protein sequence ID" value="SMO34055.1"/>
    <property type="molecule type" value="Genomic_DNA"/>
</dbReference>
<evidence type="ECO:0000256" key="4">
    <source>
        <dbReference type="PIRSR" id="PIRSR603782-2"/>
    </source>
</evidence>
<evidence type="ECO:0000256" key="5">
    <source>
        <dbReference type="SAM" id="Phobius"/>
    </source>
</evidence>
<feature type="transmembrane region" description="Helical" evidence="5">
    <location>
        <begin position="18"/>
        <end position="37"/>
    </location>
</feature>
<sequence>MPTTNDPKGGNPLRMIRLLLWSLVALALMAAAWFLLISPRLQTLSESGIDSLGRGDYQLVASDGTPFTQDTLKGAASAVFFGFTHCPDVCPTTLGDIAGWQEELGEQGKSLRVFFVTVDPERDTPETLGEYVSWVPGVTGVSGSAEEVAKATRAFRIYAKKVPTEGGDYTMDHSAMVLLFDANGNYAGLIGYQEDPERVRDSLNRLLAS</sequence>
<dbReference type="CDD" id="cd02968">
    <property type="entry name" value="SCO"/>
    <property type="match status" value="1"/>
</dbReference>
<feature type="binding site" evidence="3">
    <location>
        <position position="173"/>
    </location>
    <ligand>
        <name>Cu cation</name>
        <dbReference type="ChEBI" id="CHEBI:23378"/>
    </ligand>
</feature>
<comment type="similarity">
    <text evidence="1">Belongs to the SCO1/2 family.</text>
</comment>
<keyword evidence="2 3" id="KW-0186">Copper</keyword>
<evidence type="ECO:0000313" key="6">
    <source>
        <dbReference type="EMBL" id="SMO34055.1"/>
    </source>
</evidence>
<dbReference type="SUPFAM" id="SSF52833">
    <property type="entry name" value="Thioredoxin-like"/>
    <property type="match status" value="1"/>
</dbReference>
<accession>A0A521AGV6</accession>
<name>A0A521AGV6_9RHOB</name>
<organism evidence="6 7">
    <name type="scientific">Paracoccus laeviglucosivorans</name>
    <dbReference type="NCBI Taxonomy" id="1197861"/>
    <lineage>
        <taxon>Bacteria</taxon>
        <taxon>Pseudomonadati</taxon>
        <taxon>Pseudomonadota</taxon>
        <taxon>Alphaproteobacteria</taxon>
        <taxon>Rhodobacterales</taxon>
        <taxon>Paracoccaceae</taxon>
        <taxon>Paracoccus</taxon>
    </lineage>
</organism>
<dbReference type="RefSeq" id="WP_142661247.1">
    <property type="nucleotide sequence ID" value="NZ_FXTK01000001.1"/>
</dbReference>
<keyword evidence="5" id="KW-1133">Transmembrane helix</keyword>
<proteinExistence type="inferred from homology"/>
<dbReference type="GO" id="GO:0046872">
    <property type="term" value="F:metal ion binding"/>
    <property type="evidence" value="ECO:0007669"/>
    <property type="project" value="UniProtKB-KW"/>
</dbReference>
<keyword evidence="3" id="KW-0479">Metal-binding</keyword>
<gene>
    <name evidence="6" type="ORF">SAMN06265221_101118</name>
</gene>
<keyword evidence="4" id="KW-1015">Disulfide bond</keyword>
<dbReference type="FunFam" id="3.40.30.10:FF:000013">
    <property type="entry name" value="Blast:Protein SCO1 homolog, mitochondrial"/>
    <property type="match status" value="1"/>
</dbReference>
<dbReference type="Proteomes" id="UP000319014">
    <property type="component" value="Unassembled WGS sequence"/>
</dbReference>
<dbReference type="InterPro" id="IPR036249">
    <property type="entry name" value="Thioredoxin-like_sf"/>
</dbReference>
<feature type="disulfide bond" description="Redox-active" evidence="4">
    <location>
        <begin position="86"/>
        <end position="90"/>
    </location>
</feature>
<dbReference type="Pfam" id="PF02630">
    <property type="entry name" value="SCO1-SenC"/>
    <property type="match status" value="1"/>
</dbReference>
<dbReference type="PANTHER" id="PTHR12151:SF25">
    <property type="entry name" value="LINALOOL DEHYDRATASE_ISOMERASE DOMAIN-CONTAINING PROTEIN"/>
    <property type="match status" value="1"/>
</dbReference>
<dbReference type="OrthoDB" id="9790194at2"/>
<reference evidence="6 7" key="1">
    <citation type="submission" date="2017-05" db="EMBL/GenBank/DDBJ databases">
        <authorList>
            <person name="Varghese N."/>
            <person name="Submissions S."/>
        </authorList>
    </citation>
    <scope>NUCLEOTIDE SEQUENCE [LARGE SCALE GENOMIC DNA]</scope>
    <source>
        <strain evidence="6 7">DSM 100094</strain>
    </source>
</reference>